<dbReference type="InterPro" id="IPR046748">
    <property type="entry name" value="HipA_2"/>
</dbReference>
<reference evidence="2 3" key="1">
    <citation type="journal article" date="2012" name="Front. Microbiol.">
        <title>Redundancy and modularity in membrane-associated dissimilatory nitrate reduction in Bacillus.</title>
        <authorList>
            <person name="Heylen K."/>
            <person name="Keltjens J."/>
        </authorList>
    </citation>
    <scope>NUCLEOTIDE SEQUENCE [LARGE SCALE GENOMIC DNA]</scope>
    <source>
        <strain evidence="2 3">LMG 9581</strain>
    </source>
</reference>
<evidence type="ECO:0000313" key="3">
    <source>
        <dbReference type="Proteomes" id="UP000006315"/>
    </source>
</evidence>
<sequence>MKHFEIPSYDLIKYERGMGNGITNPLLMKTTDDYYVVKFVGNEHGTRILINEFVCYKLAKLLDIPIPDAALIDIDITKLNQFPELKGLGVETGLHFGSRLAPKAQPSIQPPLLNLVTNKDDIPSIILFDQIIYNNDRTENKGNLLIDIKTKRLLAIDHSHTFKLGALWNEIELKKIHEDDLCLVKDFHGHNYKVLLKFVNGFNPFNKILQKIKGISQDDIDWCFEQLPLQWELNKSDEHALKSFLWYRIENIDKFLSLLKEQCHDWKGGDIFEF</sequence>
<feature type="domain" description="HipA-like kinase" evidence="1">
    <location>
        <begin position="18"/>
        <end position="165"/>
    </location>
</feature>
<dbReference type="Proteomes" id="UP000006315">
    <property type="component" value="Unassembled WGS sequence"/>
</dbReference>
<dbReference type="EMBL" id="AJLR01000046">
    <property type="protein sequence ID" value="EKN67518.1"/>
    <property type="molecule type" value="Genomic_DNA"/>
</dbReference>
<evidence type="ECO:0000313" key="2">
    <source>
        <dbReference type="EMBL" id="EKN67518.1"/>
    </source>
</evidence>
<protein>
    <recommendedName>
        <fullName evidence="1">HipA-like kinase domain-containing protein</fullName>
    </recommendedName>
</protein>
<organism evidence="2 3">
    <name type="scientific">Schinkia azotoformans LMG 9581</name>
    <dbReference type="NCBI Taxonomy" id="1131731"/>
    <lineage>
        <taxon>Bacteria</taxon>
        <taxon>Bacillati</taxon>
        <taxon>Bacillota</taxon>
        <taxon>Bacilli</taxon>
        <taxon>Bacillales</taxon>
        <taxon>Bacillaceae</taxon>
        <taxon>Calidifontibacillus/Schinkia group</taxon>
        <taxon>Schinkia</taxon>
    </lineage>
</organism>
<name>K6DHF8_SCHAZ</name>
<dbReference type="STRING" id="1131731.BAZO_08511"/>
<dbReference type="RefSeq" id="WP_003330970.1">
    <property type="nucleotide sequence ID" value="NZ_AJLR01000046.1"/>
</dbReference>
<comment type="caution">
    <text evidence="2">The sequence shown here is derived from an EMBL/GenBank/DDBJ whole genome shotgun (WGS) entry which is preliminary data.</text>
</comment>
<dbReference type="Pfam" id="PF20613">
    <property type="entry name" value="HipA_2"/>
    <property type="match status" value="1"/>
</dbReference>
<dbReference type="AlphaFoldDB" id="K6DHF8"/>
<gene>
    <name evidence="2" type="ORF">BAZO_08511</name>
</gene>
<accession>K6DHF8</accession>
<keyword evidence="3" id="KW-1185">Reference proteome</keyword>
<proteinExistence type="predicted"/>
<evidence type="ECO:0000259" key="1">
    <source>
        <dbReference type="Pfam" id="PF20613"/>
    </source>
</evidence>
<dbReference type="PATRIC" id="fig|1131731.3.peg.1779"/>